<accession>A0A977KXS2</accession>
<feature type="domain" description="KAP NTPase" evidence="1">
    <location>
        <begin position="50"/>
        <end position="215"/>
    </location>
</feature>
<dbReference type="InterPro" id="IPR011646">
    <property type="entry name" value="KAP_P-loop"/>
</dbReference>
<keyword evidence="2" id="KW-0067">ATP-binding</keyword>
<evidence type="ECO:0000313" key="2">
    <source>
        <dbReference type="EMBL" id="UXE61891.1"/>
    </source>
</evidence>
<dbReference type="Proteomes" id="UP001065613">
    <property type="component" value="Chromosome"/>
</dbReference>
<name>A0A977KXS2_9CYAN</name>
<dbReference type="InterPro" id="IPR027417">
    <property type="entry name" value="P-loop_NTPase"/>
</dbReference>
<reference evidence="2" key="1">
    <citation type="submission" date="2021-04" db="EMBL/GenBank/DDBJ databases">
        <title>Genome sequence of Woronichinia naegeliana from Washington state freshwater lake bloom.</title>
        <authorList>
            <person name="Dreher T.W."/>
        </authorList>
    </citation>
    <scope>NUCLEOTIDE SEQUENCE</scope>
    <source>
        <strain evidence="2">WA131</strain>
    </source>
</reference>
<dbReference type="EMBL" id="CP073041">
    <property type="protein sequence ID" value="UXE61891.1"/>
    <property type="molecule type" value="Genomic_DNA"/>
</dbReference>
<dbReference type="Pfam" id="PF07693">
    <property type="entry name" value="KAP_NTPase"/>
    <property type="match status" value="1"/>
</dbReference>
<dbReference type="KEGG" id="wna:KA717_02885"/>
<sequence>MNLIPRIYNSFHPFKPLPAGDRAYVNCSEVRGDENIFQEIGNTILLSDEPTCQLYTGHRGVGKSTELLRLEDYLNKNGCFVVYFPATDGDIDELDAQYTDVLLACTRNILEKLKDYAVPNSVLKWLQSRWEELKDLALSEVEFSQLSIESQINVFAKLTASLRRIPSTRETIRKQVELYSISLIDALNEFIEVAQKKLPSEKSKLVVIADNLDRIIPIDKGNGRTSHDEIFINYSSQLTSLNCHVVYTVPIALAYSSQATQLRNIYATPQILPMIMVKDRHNQLYINGLNKMKEIIEKRVHLIDPTINIDAQIFEKEATRINLCKMTGGHVREMMLLMQTAIRQSGGLPITEKAVNRAINEATDATYRSSVDSEEWEKLAQVYLSKNLPNEEEYRDLLFRRCVLEYRDFNQQGNPVRWYDVHPLLEGTSEFQEAIKFIRP</sequence>
<dbReference type="SUPFAM" id="SSF52540">
    <property type="entry name" value="P-loop containing nucleoside triphosphate hydrolases"/>
    <property type="match status" value="1"/>
</dbReference>
<gene>
    <name evidence="2" type="ORF">KA717_02885</name>
</gene>
<dbReference type="AlphaFoldDB" id="A0A977KXS2"/>
<evidence type="ECO:0000259" key="1">
    <source>
        <dbReference type="Pfam" id="PF07693"/>
    </source>
</evidence>
<organism evidence="2">
    <name type="scientific">Woronichinia naegeliana WA131</name>
    <dbReference type="NCBI Taxonomy" id="2824559"/>
    <lineage>
        <taxon>Bacteria</taxon>
        <taxon>Bacillati</taxon>
        <taxon>Cyanobacteriota</taxon>
        <taxon>Cyanophyceae</taxon>
        <taxon>Synechococcales</taxon>
        <taxon>Coelosphaeriaceae</taxon>
        <taxon>Woronichinia</taxon>
    </lineage>
</organism>
<protein>
    <submittedName>
        <fullName evidence="2">ATP-binding protein</fullName>
    </submittedName>
</protein>
<keyword evidence="2" id="KW-0547">Nucleotide-binding</keyword>
<proteinExistence type="predicted"/>
<dbReference type="GO" id="GO:0005524">
    <property type="term" value="F:ATP binding"/>
    <property type="evidence" value="ECO:0007669"/>
    <property type="project" value="UniProtKB-KW"/>
</dbReference>